<dbReference type="InterPro" id="IPR035938">
    <property type="entry name" value="Hemerythrin-like_sf"/>
</dbReference>
<name>A0A154BRX0_ANASB</name>
<dbReference type="InterPro" id="IPR050669">
    <property type="entry name" value="Hemerythrin"/>
</dbReference>
<proteinExistence type="inferred from homology"/>
<dbReference type="PANTHER" id="PTHR37164">
    <property type="entry name" value="BACTERIOHEMERYTHRIN"/>
    <property type="match status" value="1"/>
</dbReference>
<dbReference type="OrthoDB" id="9797092at2"/>
<evidence type="ECO:0000313" key="6">
    <source>
        <dbReference type="Proteomes" id="UP000076268"/>
    </source>
</evidence>
<gene>
    <name evidence="5" type="ORF">AXX12_10100</name>
</gene>
<dbReference type="Gene3D" id="1.20.120.50">
    <property type="entry name" value="Hemerythrin-like"/>
    <property type="match status" value="1"/>
</dbReference>
<dbReference type="Pfam" id="PF01814">
    <property type="entry name" value="Hemerythrin"/>
    <property type="match status" value="1"/>
</dbReference>
<dbReference type="SUPFAM" id="SSF47188">
    <property type="entry name" value="Hemerythrin-like"/>
    <property type="match status" value="1"/>
</dbReference>
<accession>A0A154BRX0</accession>
<evidence type="ECO:0000313" key="5">
    <source>
        <dbReference type="EMBL" id="KYZ76754.1"/>
    </source>
</evidence>
<dbReference type="GO" id="GO:0046872">
    <property type="term" value="F:metal ion binding"/>
    <property type="evidence" value="ECO:0007669"/>
    <property type="project" value="UniProtKB-KW"/>
</dbReference>
<evidence type="ECO:0000256" key="2">
    <source>
        <dbReference type="ARBA" id="ARBA00022723"/>
    </source>
</evidence>
<dbReference type="CDD" id="cd12107">
    <property type="entry name" value="Hemerythrin"/>
    <property type="match status" value="1"/>
</dbReference>
<evidence type="ECO:0000256" key="1">
    <source>
        <dbReference type="ARBA" id="ARBA00010587"/>
    </source>
</evidence>
<evidence type="ECO:0000256" key="3">
    <source>
        <dbReference type="ARBA" id="ARBA00023004"/>
    </source>
</evidence>
<keyword evidence="2" id="KW-0479">Metal-binding</keyword>
<keyword evidence="6" id="KW-1185">Reference proteome</keyword>
<dbReference type="STRING" id="1794912.AXX12_10100"/>
<dbReference type="InterPro" id="IPR012827">
    <property type="entry name" value="Hemerythrin_metal-bd"/>
</dbReference>
<dbReference type="RefSeq" id="WP_066242757.1">
    <property type="nucleotide sequence ID" value="NZ_LSGP01000017.1"/>
</dbReference>
<dbReference type="EMBL" id="LSGP01000017">
    <property type="protein sequence ID" value="KYZ76754.1"/>
    <property type="molecule type" value="Genomic_DNA"/>
</dbReference>
<comment type="caution">
    <text evidence="5">The sequence shown here is derived from an EMBL/GenBank/DDBJ whole genome shotgun (WGS) entry which is preliminary data.</text>
</comment>
<protein>
    <recommendedName>
        <fullName evidence="4">Hemerythrin-like domain-containing protein</fullName>
    </recommendedName>
</protein>
<keyword evidence="3" id="KW-0408">Iron</keyword>
<dbReference type="Proteomes" id="UP000076268">
    <property type="component" value="Unassembled WGS sequence"/>
</dbReference>
<organism evidence="5 6">
    <name type="scientific">Anaerosporomusa subterranea</name>
    <dbReference type="NCBI Taxonomy" id="1794912"/>
    <lineage>
        <taxon>Bacteria</taxon>
        <taxon>Bacillati</taxon>
        <taxon>Bacillota</taxon>
        <taxon>Negativicutes</taxon>
        <taxon>Acetonemataceae</taxon>
        <taxon>Anaerosporomusa</taxon>
    </lineage>
</organism>
<dbReference type="NCBIfam" id="TIGR02481">
    <property type="entry name" value="hemeryth_dom"/>
    <property type="match status" value="1"/>
</dbReference>
<sequence>MFEWKQEYANGIDEIDRQHQKLFALAGDLYDIANRKDGFDYHDEITQVFGALSDYTVYHFQYEEKLMKQQGYGLRDLAAHCTEHDDFIQKMRKVAQEDLDKKQRQVLMDVVMFAVDWIEKHILGSDRRYAAYHIKS</sequence>
<reference evidence="5 6" key="1">
    <citation type="submission" date="2016-02" db="EMBL/GenBank/DDBJ databases">
        <title>Anaerosporomusa subterraneum gen. nov., sp. nov., a spore-forming obligate anaerobe isolated from saprolite.</title>
        <authorList>
            <person name="Choi J.K."/>
            <person name="Shah M."/>
            <person name="Yee N."/>
        </authorList>
    </citation>
    <scope>NUCLEOTIDE SEQUENCE [LARGE SCALE GENOMIC DNA]</scope>
    <source>
        <strain evidence="5 6">RU4</strain>
    </source>
</reference>
<evidence type="ECO:0000259" key="4">
    <source>
        <dbReference type="Pfam" id="PF01814"/>
    </source>
</evidence>
<feature type="domain" description="Hemerythrin-like" evidence="4">
    <location>
        <begin position="11"/>
        <end position="130"/>
    </location>
</feature>
<dbReference type="InterPro" id="IPR012312">
    <property type="entry name" value="Hemerythrin-like"/>
</dbReference>
<comment type="similarity">
    <text evidence="1">Belongs to the hemerythrin family.</text>
</comment>
<dbReference type="PANTHER" id="PTHR37164:SF1">
    <property type="entry name" value="BACTERIOHEMERYTHRIN"/>
    <property type="match status" value="1"/>
</dbReference>
<dbReference type="NCBIfam" id="NF033749">
    <property type="entry name" value="bact_hemeryth"/>
    <property type="match status" value="1"/>
</dbReference>
<dbReference type="AlphaFoldDB" id="A0A154BRX0"/>